<feature type="region of interest" description="Disordered" evidence="7">
    <location>
        <begin position="223"/>
        <end position="270"/>
    </location>
</feature>
<dbReference type="AlphaFoldDB" id="A0A9Q9AVG0"/>
<dbReference type="InterPro" id="IPR044066">
    <property type="entry name" value="TRIAD_supradom"/>
</dbReference>
<keyword evidence="6" id="KW-0862">Zinc</keyword>
<evidence type="ECO:0000313" key="9">
    <source>
        <dbReference type="EMBL" id="USW51431.1"/>
    </source>
</evidence>
<proteinExistence type="predicted"/>
<gene>
    <name evidence="9" type="ORF">Slin15195_G047500</name>
</gene>
<evidence type="ECO:0000256" key="6">
    <source>
        <dbReference type="ARBA" id="ARBA00022833"/>
    </source>
</evidence>
<evidence type="ECO:0000256" key="2">
    <source>
        <dbReference type="ARBA" id="ARBA00022723"/>
    </source>
</evidence>
<keyword evidence="2" id="KW-0479">Metal-binding</keyword>
<organism evidence="9 10">
    <name type="scientific">Septoria linicola</name>
    <dbReference type="NCBI Taxonomy" id="215465"/>
    <lineage>
        <taxon>Eukaryota</taxon>
        <taxon>Fungi</taxon>
        <taxon>Dikarya</taxon>
        <taxon>Ascomycota</taxon>
        <taxon>Pezizomycotina</taxon>
        <taxon>Dothideomycetes</taxon>
        <taxon>Dothideomycetidae</taxon>
        <taxon>Mycosphaerellales</taxon>
        <taxon>Mycosphaerellaceae</taxon>
        <taxon>Septoria</taxon>
    </lineage>
</organism>
<accession>A0A9Q9AVG0</accession>
<keyword evidence="4" id="KW-0863">Zinc-finger</keyword>
<dbReference type="PROSITE" id="PS51873">
    <property type="entry name" value="TRIAD"/>
    <property type="match status" value="1"/>
</dbReference>
<evidence type="ECO:0000256" key="1">
    <source>
        <dbReference type="ARBA" id="ARBA00022679"/>
    </source>
</evidence>
<evidence type="ECO:0000256" key="7">
    <source>
        <dbReference type="SAM" id="MobiDB-lite"/>
    </source>
</evidence>
<evidence type="ECO:0000256" key="3">
    <source>
        <dbReference type="ARBA" id="ARBA00022737"/>
    </source>
</evidence>
<evidence type="ECO:0000256" key="4">
    <source>
        <dbReference type="ARBA" id="ARBA00022771"/>
    </source>
</evidence>
<sequence length="497" mass="56285">MSVPGEPPRAPQSGREWCTCCLEETLDDQITKIHGNAICFECFSTGIRPQFEAALLSEAAWPVLWSGQVIEPYKHTALLPPDFCGQWTEKLKEYGTPVTQRIYRHGFLADEQCGRFIKAKPDVIEDCNCTAKCFVAECRTCWTQVCTSCSGVATNFTVHICQSEGKDDFEGLQRGVDYQKCPNTDCRVKLALRDGYNHMQCKYCQWSLCFRCGGKVEEGEAHWTKPNPCPRWGAPNDPRAEWDGDDDEEEEDEEDGEEDGEDGEDDREANEEAQRFTANTREGRLLQTDRDILPSMLSTLRLLAYIPHTYAPDFSELRPSLRTIQSSERALHAGVLGWITREGHYLTQVPGLAGVVAGYVDAWDSFEARLLLSRSSGGRLRSEHRSALVRARGRMYDLRDAGYESDWLELGIKCCETLWIGINVHVRRFRMSRQSEMLSETLEGIFHRCYVGVIAALRASVSNGADEYAEEISHILMPVIEAYEKAMDLQARGEWNE</sequence>
<protein>
    <submittedName>
        <fullName evidence="9">IBR domain, TRIAD supradomain-containing protein</fullName>
    </submittedName>
</protein>
<feature type="compositionally biased region" description="Acidic residues" evidence="7">
    <location>
        <begin position="243"/>
        <end position="270"/>
    </location>
</feature>
<dbReference type="GO" id="GO:0008270">
    <property type="term" value="F:zinc ion binding"/>
    <property type="evidence" value="ECO:0007669"/>
    <property type="project" value="UniProtKB-KW"/>
</dbReference>
<dbReference type="InterPro" id="IPR002867">
    <property type="entry name" value="IBR_dom"/>
</dbReference>
<dbReference type="Pfam" id="PF01485">
    <property type="entry name" value="IBR"/>
    <property type="match status" value="1"/>
</dbReference>
<keyword evidence="5" id="KW-0833">Ubl conjugation pathway</keyword>
<dbReference type="EMBL" id="CP099420">
    <property type="protein sequence ID" value="USW51431.1"/>
    <property type="molecule type" value="Genomic_DNA"/>
</dbReference>
<dbReference type="SUPFAM" id="SSF57850">
    <property type="entry name" value="RING/U-box"/>
    <property type="match status" value="1"/>
</dbReference>
<evidence type="ECO:0000259" key="8">
    <source>
        <dbReference type="PROSITE" id="PS51873"/>
    </source>
</evidence>
<evidence type="ECO:0000256" key="5">
    <source>
        <dbReference type="ARBA" id="ARBA00022786"/>
    </source>
</evidence>
<feature type="domain" description="RING-type" evidence="8">
    <location>
        <begin position="1"/>
        <end position="233"/>
    </location>
</feature>
<keyword evidence="1" id="KW-0808">Transferase</keyword>
<reference evidence="9" key="1">
    <citation type="submission" date="2022-06" db="EMBL/GenBank/DDBJ databases">
        <title>Complete genome sequences of two strains of the flax pathogen Septoria linicola.</title>
        <authorList>
            <person name="Lapalu N."/>
            <person name="Simon A."/>
            <person name="Demenou B."/>
            <person name="Paumier D."/>
            <person name="Guillot M.-P."/>
            <person name="Gout L."/>
            <person name="Valade R."/>
        </authorList>
    </citation>
    <scope>NUCLEOTIDE SEQUENCE</scope>
    <source>
        <strain evidence="9">SE15195</strain>
    </source>
</reference>
<dbReference type="OrthoDB" id="10009520at2759"/>
<dbReference type="Proteomes" id="UP001056384">
    <property type="component" value="Chromosome 3"/>
</dbReference>
<evidence type="ECO:0000313" key="10">
    <source>
        <dbReference type="Proteomes" id="UP001056384"/>
    </source>
</evidence>
<keyword evidence="3" id="KW-0677">Repeat</keyword>
<name>A0A9Q9AVG0_9PEZI</name>
<dbReference type="GO" id="GO:0016740">
    <property type="term" value="F:transferase activity"/>
    <property type="evidence" value="ECO:0007669"/>
    <property type="project" value="UniProtKB-KW"/>
</dbReference>
<keyword evidence="10" id="KW-1185">Reference proteome</keyword>